<dbReference type="Proteomes" id="UP001565471">
    <property type="component" value="Unassembled WGS sequence"/>
</dbReference>
<protein>
    <submittedName>
        <fullName evidence="1">Uncharacterized protein</fullName>
    </submittedName>
</protein>
<evidence type="ECO:0000313" key="1">
    <source>
        <dbReference type="EMBL" id="MEY9320212.1"/>
    </source>
</evidence>
<proteinExistence type="predicted"/>
<name>A0ABV4F9S1_BRAEL</name>
<evidence type="ECO:0000313" key="2">
    <source>
        <dbReference type="Proteomes" id="UP001565471"/>
    </source>
</evidence>
<sequence length="60" mass="6306">MEAVQAEAVRAVERVRVPAQAAQAVPEAVRVPAVAVVTLRPRLAVKVPQVAPDTGTRGRP</sequence>
<keyword evidence="2" id="KW-1185">Reference proteome</keyword>
<organism evidence="1 2">
    <name type="scientific">Bradyrhizobium elkanii</name>
    <dbReference type="NCBI Taxonomy" id="29448"/>
    <lineage>
        <taxon>Bacteria</taxon>
        <taxon>Pseudomonadati</taxon>
        <taxon>Pseudomonadota</taxon>
        <taxon>Alphaproteobacteria</taxon>
        <taxon>Hyphomicrobiales</taxon>
        <taxon>Nitrobacteraceae</taxon>
        <taxon>Bradyrhizobium</taxon>
    </lineage>
</organism>
<dbReference type="EMBL" id="JBGBZA010000002">
    <property type="protein sequence ID" value="MEY9320212.1"/>
    <property type="molecule type" value="Genomic_DNA"/>
</dbReference>
<gene>
    <name evidence="1" type="ORF">ABIF29_007011</name>
</gene>
<accession>A0ABV4F9S1</accession>
<comment type="caution">
    <text evidence="1">The sequence shown here is derived from an EMBL/GenBank/DDBJ whole genome shotgun (WGS) entry which is preliminary data.</text>
</comment>
<reference evidence="1 2" key="1">
    <citation type="submission" date="2024-07" db="EMBL/GenBank/DDBJ databases">
        <title>Genomic Encyclopedia of Type Strains, Phase V (KMG-V): Genome sequencing to study the core and pangenomes of soil and plant-associated prokaryotes.</title>
        <authorList>
            <person name="Whitman W."/>
        </authorList>
    </citation>
    <scope>NUCLEOTIDE SEQUENCE [LARGE SCALE GENOMIC DNA]</scope>
    <source>
        <strain evidence="1 2">USDA 415</strain>
    </source>
</reference>